<sequence>MTEQDPANKPSLNIHPSVALSKKVFVAHSLGRGNKVVIEGGCNIIRLKVTFAGSNNTLIIRKHCKINCVVVFKGDGGSIEVGKMVGLVDAVLHVEYGTSIEIGEGGIFSRGLIVRTGDSHSVIDISSGKRLNYPASIVIEPWVWAGYDVSIMKGVRVRKNTIIGAGTLVNRTIPESECMIAGVPAKVVRRGVVWDRRSLSEDPSPRFLDSLLQARGVDVATITDQSGSKMRGRIYSKVRSLFR</sequence>
<dbReference type="InterPro" id="IPR051159">
    <property type="entry name" value="Hexapeptide_acetyltransf"/>
</dbReference>
<dbReference type="PANTHER" id="PTHR23416:SF78">
    <property type="entry name" value="LIPOPOLYSACCHARIDE BIOSYNTHESIS O-ACETYL TRANSFERASE WBBJ-RELATED"/>
    <property type="match status" value="1"/>
</dbReference>
<dbReference type="SUPFAM" id="SSF51161">
    <property type="entry name" value="Trimeric LpxA-like enzymes"/>
    <property type="match status" value="1"/>
</dbReference>
<dbReference type="EMBL" id="CP123000">
    <property type="protein sequence ID" value="WGI68681.1"/>
    <property type="molecule type" value="Genomic_DNA"/>
</dbReference>
<gene>
    <name evidence="1" type="ORF">QEO92_00845</name>
</gene>
<keyword evidence="2" id="KW-1185">Reference proteome</keyword>
<evidence type="ECO:0000313" key="1">
    <source>
        <dbReference type="EMBL" id="WGI68681.1"/>
    </source>
</evidence>
<dbReference type="RefSeq" id="WP_227701841.1">
    <property type="nucleotide sequence ID" value="NZ_CP123000.1"/>
</dbReference>
<dbReference type="PANTHER" id="PTHR23416">
    <property type="entry name" value="SIALIC ACID SYNTHASE-RELATED"/>
    <property type="match status" value="1"/>
</dbReference>
<accession>A0ABY8M4P2</accession>
<protein>
    <recommendedName>
        <fullName evidence="3">Acyltransferase</fullName>
    </recommendedName>
</protein>
<reference evidence="1 2" key="1">
    <citation type="submission" date="2023-04" db="EMBL/GenBank/DDBJ databases">
        <title>Neorhizobium petrolearium OS53, complete genome.</title>
        <authorList>
            <person name="Yu T."/>
        </authorList>
    </citation>
    <scope>NUCLEOTIDE SEQUENCE [LARGE SCALE GENOMIC DNA]</scope>
    <source>
        <strain evidence="1 2">OS53</strain>
    </source>
</reference>
<dbReference type="Proteomes" id="UP001227095">
    <property type="component" value="Chromosome"/>
</dbReference>
<evidence type="ECO:0008006" key="3">
    <source>
        <dbReference type="Google" id="ProtNLM"/>
    </source>
</evidence>
<evidence type="ECO:0000313" key="2">
    <source>
        <dbReference type="Proteomes" id="UP001227095"/>
    </source>
</evidence>
<dbReference type="InterPro" id="IPR011004">
    <property type="entry name" value="Trimer_LpxA-like_sf"/>
</dbReference>
<organism evidence="1 2">
    <name type="scientific">Neorhizobium petrolearium</name>
    <dbReference type="NCBI Taxonomy" id="515361"/>
    <lineage>
        <taxon>Bacteria</taxon>
        <taxon>Pseudomonadati</taxon>
        <taxon>Pseudomonadota</taxon>
        <taxon>Alphaproteobacteria</taxon>
        <taxon>Hyphomicrobiales</taxon>
        <taxon>Rhizobiaceae</taxon>
        <taxon>Rhizobium/Agrobacterium group</taxon>
        <taxon>Neorhizobium</taxon>
    </lineage>
</organism>
<dbReference type="Gene3D" id="2.160.10.10">
    <property type="entry name" value="Hexapeptide repeat proteins"/>
    <property type="match status" value="1"/>
</dbReference>
<proteinExistence type="predicted"/>
<name>A0ABY8M4P2_9HYPH</name>